<dbReference type="CDD" id="cd00180">
    <property type="entry name" value="PKc"/>
    <property type="match status" value="1"/>
</dbReference>
<dbReference type="AlphaFoldDB" id="A0A0K6S9B5"/>
<dbReference type="GO" id="GO:0004674">
    <property type="term" value="F:protein serine/threonine kinase activity"/>
    <property type="evidence" value="ECO:0007669"/>
    <property type="project" value="TreeGrafter"/>
</dbReference>
<dbReference type="InterPro" id="IPR017441">
    <property type="entry name" value="Protein_kinase_ATP_BS"/>
</dbReference>
<keyword evidence="1" id="KW-0547">Nucleotide-binding</keyword>
<protein>
    <recommendedName>
        <fullName evidence="3">Protein kinase domain-containing protein</fullName>
    </recommendedName>
</protein>
<dbReference type="GO" id="GO:0044773">
    <property type="term" value="P:mitotic DNA damage checkpoint signaling"/>
    <property type="evidence" value="ECO:0007669"/>
    <property type="project" value="TreeGrafter"/>
</dbReference>
<feature type="binding site" evidence="1">
    <location>
        <position position="69"/>
    </location>
    <ligand>
        <name>ATP</name>
        <dbReference type="ChEBI" id="CHEBI:30616"/>
    </ligand>
</feature>
<accession>A0A0K6S9B5</accession>
<dbReference type="InterPro" id="IPR000719">
    <property type="entry name" value="Prot_kinase_dom"/>
</dbReference>
<proteinExistence type="predicted"/>
<sequence length="539" mass="60878">MGVSLTPAQTSASVLLERESLSPGESFQLTNTTGKDRTYIPVKKLGEGSFGEVWKAMEAKPPEDTVAVKEFGSLKYALDESKALRFAQGMPHVIQKRGEKIDVEGAAQNLARSVDAEFRVATELMKCGDFTDFIYDDQPRGCRLVGTVNDAYIARAMYQVLEGLQALHKRRAAHFDIKTDNILVTLRKNRRGEEDYDFVVGDLGLMRSTEEGGMLSWKLCKAGTPLYTSPTRHWKLSKAPHSDCNGFQDDIWATGLSGASACVRDKPWGKDKRSREELGHALQHIQWMWDQDKSQFLEEVLDVDEDETEWGECSEGLTYALKLLLIPSWKIRSAITPFLLNPFKILAMEGKPNFSSRLFKLQKWMHDERCPSVFDGDLKEVHKCQQTVTDMTLENLEADLKRAQPWTRESDIPPSPPLPPPPPAPQVPQTQTTVQSPKPAAKPATKPLVNPKIEEARKRKEALHRWCSSTFCTTTYTKRSKISDCLTVCERHTDCGGFCFEYRNAQKHSRWVPSQWFTSAEEKIQTCLSECNKDPSLAK</sequence>
<dbReference type="EMBL" id="CDMZ01002698">
    <property type="protein sequence ID" value="CUC10115.1"/>
    <property type="molecule type" value="Genomic_DNA"/>
</dbReference>
<dbReference type="PANTHER" id="PTHR44167">
    <property type="entry name" value="OVARIAN-SPECIFIC SERINE/THREONINE-PROTEIN KINASE LOK-RELATED"/>
    <property type="match status" value="1"/>
</dbReference>
<evidence type="ECO:0000256" key="1">
    <source>
        <dbReference type="PROSITE-ProRule" id="PRU10141"/>
    </source>
</evidence>
<evidence type="ECO:0000259" key="3">
    <source>
        <dbReference type="PROSITE" id="PS50011"/>
    </source>
</evidence>
<feature type="compositionally biased region" description="Low complexity" evidence="2">
    <location>
        <begin position="427"/>
        <end position="447"/>
    </location>
</feature>
<dbReference type="GO" id="GO:0005524">
    <property type="term" value="F:ATP binding"/>
    <property type="evidence" value="ECO:0007669"/>
    <property type="project" value="UniProtKB-UniRule"/>
</dbReference>
<dbReference type="Gene3D" id="1.10.510.10">
    <property type="entry name" value="Transferase(Phosphotransferase) domain 1"/>
    <property type="match status" value="1"/>
</dbReference>
<dbReference type="GO" id="GO:0005634">
    <property type="term" value="C:nucleus"/>
    <property type="evidence" value="ECO:0007669"/>
    <property type="project" value="TreeGrafter"/>
</dbReference>
<dbReference type="PANTHER" id="PTHR44167:SF30">
    <property type="entry name" value="PHOSPHORYLASE KINASE"/>
    <property type="match status" value="1"/>
</dbReference>
<dbReference type="VEuPathDB" id="CryptoDB:Cvel_27571"/>
<keyword evidence="1" id="KW-0067">ATP-binding</keyword>
<feature type="compositionally biased region" description="Pro residues" evidence="2">
    <location>
        <begin position="413"/>
        <end position="426"/>
    </location>
</feature>
<feature type="domain" description="Protein kinase" evidence="3">
    <location>
        <begin position="39"/>
        <end position="344"/>
    </location>
</feature>
<evidence type="ECO:0000313" key="4">
    <source>
        <dbReference type="EMBL" id="CUC10115.1"/>
    </source>
</evidence>
<name>A0A0K6S9B5_9ALVE</name>
<gene>
    <name evidence="4" type="ORF">Cvel_27571.t1.CR1</name>
</gene>
<dbReference type="PROSITE" id="PS00107">
    <property type="entry name" value="PROTEIN_KINASE_ATP"/>
    <property type="match status" value="1"/>
</dbReference>
<organism evidence="4">
    <name type="scientific">Chromera velia CCMP2878</name>
    <dbReference type="NCBI Taxonomy" id="1169474"/>
    <lineage>
        <taxon>Eukaryota</taxon>
        <taxon>Sar</taxon>
        <taxon>Alveolata</taxon>
        <taxon>Colpodellida</taxon>
        <taxon>Chromeraceae</taxon>
        <taxon>Chromera</taxon>
    </lineage>
</organism>
<reference evidence="4" key="1">
    <citation type="submission" date="2014-11" db="EMBL/GenBank/DDBJ databases">
        <title>Molecular phylogeny of cliff fern family Woodsiaceae with morphological implications.</title>
        <authorList>
            <person name="Shao Y.-Z."/>
            <person name="Wei R."/>
            <person name="Zhang X.-C."/>
        </authorList>
    </citation>
    <scope>NUCLEOTIDE SEQUENCE</scope>
</reference>
<evidence type="ECO:0000256" key="2">
    <source>
        <dbReference type="SAM" id="MobiDB-lite"/>
    </source>
</evidence>
<dbReference type="SUPFAM" id="SSF56112">
    <property type="entry name" value="Protein kinase-like (PK-like)"/>
    <property type="match status" value="1"/>
</dbReference>
<dbReference type="Pfam" id="PF00069">
    <property type="entry name" value="Pkinase"/>
    <property type="match status" value="1"/>
</dbReference>
<dbReference type="SMART" id="SM00220">
    <property type="entry name" value="S_TKc"/>
    <property type="match status" value="1"/>
</dbReference>
<dbReference type="InterPro" id="IPR011009">
    <property type="entry name" value="Kinase-like_dom_sf"/>
</dbReference>
<dbReference type="PhylomeDB" id="A0A0K6S9B5"/>
<feature type="region of interest" description="Disordered" evidence="2">
    <location>
        <begin position="406"/>
        <end position="450"/>
    </location>
</feature>
<dbReference type="PROSITE" id="PS50011">
    <property type="entry name" value="PROTEIN_KINASE_DOM"/>
    <property type="match status" value="1"/>
</dbReference>